<feature type="domain" description="Bap31/Bap29 cytoplasmic coiled-coil" evidence="14">
    <location>
        <begin position="150"/>
        <end position="200"/>
    </location>
</feature>
<dbReference type="GO" id="GO:0070973">
    <property type="term" value="P:protein localization to endoplasmic reticulum exit site"/>
    <property type="evidence" value="ECO:0007669"/>
    <property type="project" value="UniProtKB-UniRule"/>
</dbReference>
<dbReference type="GO" id="GO:0005789">
    <property type="term" value="C:endoplasmic reticulum membrane"/>
    <property type="evidence" value="ECO:0007669"/>
    <property type="project" value="UniProtKB-SubCell"/>
</dbReference>
<comment type="similarity">
    <text evidence="2 11">Belongs to the BCAP29/BCAP31 family.</text>
</comment>
<reference evidence="16" key="1">
    <citation type="submission" date="2022-11" db="UniProtKB">
        <authorList>
            <consortium name="WormBaseParasite"/>
        </authorList>
    </citation>
    <scope>IDENTIFICATION</scope>
</reference>
<protein>
    <recommendedName>
        <fullName evidence="11">Endoplasmic reticulum transmembrane protein</fullName>
    </recommendedName>
</protein>
<keyword evidence="7 11" id="KW-0653">Protein transport</keyword>
<evidence type="ECO:0000256" key="3">
    <source>
        <dbReference type="ARBA" id="ARBA00022448"/>
    </source>
</evidence>
<dbReference type="InterPro" id="IPR008417">
    <property type="entry name" value="BAP29/BAP31"/>
</dbReference>
<dbReference type="GO" id="GO:0006888">
    <property type="term" value="P:endoplasmic reticulum to Golgi vesicle-mediated transport"/>
    <property type="evidence" value="ECO:0007669"/>
    <property type="project" value="UniProtKB-UniRule"/>
</dbReference>
<evidence type="ECO:0000256" key="9">
    <source>
        <dbReference type="ARBA" id="ARBA00023054"/>
    </source>
</evidence>
<dbReference type="Pfam" id="PF18035">
    <property type="entry name" value="Bap31_Bap29_C"/>
    <property type="match status" value="1"/>
</dbReference>
<feature type="domain" description="BAP29/BAP31 transmembrane" evidence="13">
    <location>
        <begin position="34"/>
        <end position="120"/>
    </location>
</feature>
<evidence type="ECO:0000256" key="12">
    <source>
        <dbReference type="SAM" id="Coils"/>
    </source>
</evidence>
<evidence type="ECO:0000313" key="15">
    <source>
        <dbReference type="Proteomes" id="UP000887574"/>
    </source>
</evidence>
<dbReference type="AlphaFoldDB" id="A0A915E7R9"/>
<keyword evidence="15" id="KW-1185">Reference proteome</keyword>
<evidence type="ECO:0000256" key="11">
    <source>
        <dbReference type="RuleBase" id="RU367026"/>
    </source>
</evidence>
<keyword evidence="8 11" id="KW-1133">Transmembrane helix</keyword>
<comment type="subcellular location">
    <subcellularLocation>
        <location evidence="1 11">Endoplasmic reticulum membrane</location>
        <topology evidence="1 11">Multi-pass membrane protein</topology>
    </subcellularLocation>
</comment>
<evidence type="ECO:0000256" key="8">
    <source>
        <dbReference type="ARBA" id="ARBA00022989"/>
    </source>
</evidence>
<comment type="function">
    <text evidence="11">May play a role in anterograde transport of membrane proteins from the endoplasmic reticulum to the Golgi.</text>
</comment>
<proteinExistence type="inferred from homology"/>
<feature type="transmembrane region" description="Helical" evidence="11">
    <location>
        <begin position="34"/>
        <end position="51"/>
    </location>
</feature>
<evidence type="ECO:0000259" key="13">
    <source>
        <dbReference type="Pfam" id="PF05529"/>
    </source>
</evidence>
<keyword evidence="5 11" id="KW-0256">Endoplasmic reticulum</keyword>
<name>A0A915E7R9_9BILA</name>
<keyword evidence="10 11" id="KW-0472">Membrane</keyword>
<keyword evidence="3 11" id="KW-0813">Transport</keyword>
<keyword evidence="9 12" id="KW-0175">Coiled coil</keyword>
<dbReference type="InterPro" id="IPR041672">
    <property type="entry name" value="Bap31/Bap29_C"/>
</dbReference>
<evidence type="ECO:0000256" key="2">
    <source>
        <dbReference type="ARBA" id="ARBA00007956"/>
    </source>
</evidence>
<keyword evidence="4 11" id="KW-0812">Transmembrane</keyword>
<dbReference type="InterPro" id="IPR040463">
    <property type="entry name" value="BAP29/BAP31_N"/>
</dbReference>
<evidence type="ECO:0000256" key="5">
    <source>
        <dbReference type="ARBA" id="ARBA00022824"/>
    </source>
</evidence>
<organism evidence="15 16">
    <name type="scientific">Ditylenchus dipsaci</name>
    <dbReference type="NCBI Taxonomy" id="166011"/>
    <lineage>
        <taxon>Eukaryota</taxon>
        <taxon>Metazoa</taxon>
        <taxon>Ecdysozoa</taxon>
        <taxon>Nematoda</taxon>
        <taxon>Chromadorea</taxon>
        <taxon>Rhabditida</taxon>
        <taxon>Tylenchina</taxon>
        <taxon>Tylenchomorpha</taxon>
        <taxon>Sphaerularioidea</taxon>
        <taxon>Anguinidae</taxon>
        <taxon>Anguininae</taxon>
        <taxon>Ditylenchus</taxon>
    </lineage>
</organism>
<evidence type="ECO:0000256" key="10">
    <source>
        <dbReference type="ARBA" id="ARBA00023136"/>
    </source>
</evidence>
<dbReference type="GO" id="GO:0006886">
    <property type="term" value="P:intracellular protein transport"/>
    <property type="evidence" value="ECO:0007669"/>
    <property type="project" value="UniProtKB-UniRule"/>
</dbReference>
<evidence type="ECO:0000256" key="4">
    <source>
        <dbReference type="ARBA" id="ARBA00022692"/>
    </source>
</evidence>
<dbReference type="PANTHER" id="PTHR12701:SF20">
    <property type="entry name" value="ENDOPLASMIC RETICULUM TRANSMEMBRANE PROTEIN"/>
    <property type="match status" value="1"/>
</dbReference>
<comment type="caution">
    <text evidence="11">Lacks conserved residue(s) required for the propagation of feature annotation.</text>
</comment>
<feature type="coiled-coil region" evidence="12">
    <location>
        <begin position="145"/>
        <end position="186"/>
    </location>
</feature>
<dbReference type="Proteomes" id="UP000887574">
    <property type="component" value="Unplaced"/>
</dbReference>
<dbReference type="WBParaSite" id="jg3240">
    <property type="protein sequence ID" value="jg3240"/>
    <property type="gene ID" value="jg3240"/>
</dbReference>
<evidence type="ECO:0000313" key="16">
    <source>
        <dbReference type="WBParaSite" id="jg3240"/>
    </source>
</evidence>
<evidence type="ECO:0000259" key="14">
    <source>
        <dbReference type="Pfam" id="PF18035"/>
    </source>
</evidence>
<dbReference type="Gene3D" id="1.20.5.110">
    <property type="match status" value="1"/>
</dbReference>
<feature type="transmembrane region" description="Helical" evidence="11">
    <location>
        <begin position="89"/>
        <end position="110"/>
    </location>
</feature>
<evidence type="ECO:0000256" key="7">
    <source>
        <dbReference type="ARBA" id="ARBA00022927"/>
    </source>
</evidence>
<evidence type="ECO:0000256" key="1">
    <source>
        <dbReference type="ARBA" id="ARBA00004477"/>
    </source>
</evidence>
<dbReference type="Pfam" id="PF05529">
    <property type="entry name" value="Bap31"/>
    <property type="match status" value="1"/>
</dbReference>
<evidence type="ECO:0000256" key="6">
    <source>
        <dbReference type="ARBA" id="ARBA00022892"/>
    </source>
</evidence>
<accession>A0A915E7R9</accession>
<dbReference type="PANTHER" id="PTHR12701">
    <property type="entry name" value="BCR-ASSOCIATED PROTEIN, BAP"/>
    <property type="match status" value="1"/>
</dbReference>
<sequence>MTLQWTVIAYILYGEIGTFVPPLAMDSSNFVEEVYSYAVIAVLLLLFFDATREVRKYSGVDISTEGTRGRLAEADSLVHMRLFRAQRNLYISGFALLLFLVINRIVGLLARSAHLEAAAESAMKQAEGASKAAKTLLEADDGEAIKKGEKEREELLKKLKAAENDRDAMKAQSKNLQKEYDRVCSQLNSKEGGAGDKKDD</sequence>
<keyword evidence="6 11" id="KW-0931">ER-Golgi transport</keyword>